<gene>
    <name evidence="1" type="ORF">ikelab_14350</name>
</gene>
<proteinExistence type="predicted"/>
<reference evidence="1 2" key="1">
    <citation type="submission" date="2020-06" db="EMBL/GenBank/DDBJ databases">
        <title>Draft genome sequence of Lactic acid bacteria from Okinawan-style tofu.</title>
        <authorList>
            <person name="Takara I."/>
            <person name="Ikematsu S."/>
        </authorList>
    </citation>
    <scope>NUCLEOTIDE SEQUENCE [LARGE SCALE GENOMIC DNA]</scope>
    <source>
        <strain evidence="2">lg38</strain>
    </source>
</reference>
<dbReference type="EMBL" id="BLXU01000008">
    <property type="protein sequence ID" value="GFO52160.1"/>
    <property type="molecule type" value="Genomic_DNA"/>
</dbReference>
<name>A0A6L2ZXD3_9LACT</name>
<dbReference type="RefSeq" id="WP_243417331.1">
    <property type="nucleotide sequence ID" value="NZ_BLXU01000008.1"/>
</dbReference>
<organism evidence="1 2">
    <name type="scientific">Lactococcus garvieae</name>
    <dbReference type="NCBI Taxonomy" id="1363"/>
    <lineage>
        <taxon>Bacteria</taxon>
        <taxon>Bacillati</taxon>
        <taxon>Bacillota</taxon>
        <taxon>Bacilli</taxon>
        <taxon>Lactobacillales</taxon>
        <taxon>Streptococcaceae</taxon>
        <taxon>Lactococcus</taxon>
    </lineage>
</organism>
<dbReference type="Proteomes" id="UP000504756">
    <property type="component" value="Unassembled WGS sequence"/>
</dbReference>
<sequence>MTKADYSDIVKKNETIKRFMKFGQSPNGKIKITAMKHAVILKTSKTSFMINKAGLPVKMTVSNGFVECYQVKEEIKRVHKSLRAPEGVRLLGKLVEKDIREIKPNLSWDEWHRFWAYETLYEIAFSRGVKKERERKKRRDNIGALTGNDIADLAQALSIDINKLNTAVLELTASRKAV</sequence>
<dbReference type="AlphaFoldDB" id="A0A6L2ZXD3"/>
<evidence type="ECO:0000313" key="2">
    <source>
        <dbReference type="Proteomes" id="UP000504756"/>
    </source>
</evidence>
<comment type="caution">
    <text evidence="1">The sequence shown here is derived from an EMBL/GenBank/DDBJ whole genome shotgun (WGS) entry which is preliminary data.</text>
</comment>
<accession>A0A6L2ZXD3</accession>
<evidence type="ECO:0000313" key="1">
    <source>
        <dbReference type="EMBL" id="GFO52160.1"/>
    </source>
</evidence>
<protein>
    <submittedName>
        <fullName evidence="1">Uncharacterized protein</fullName>
    </submittedName>
</protein>